<evidence type="ECO:0000256" key="3">
    <source>
        <dbReference type="SAM" id="MobiDB-lite"/>
    </source>
</evidence>
<evidence type="ECO:0000313" key="4">
    <source>
        <dbReference type="EMBL" id="TGZ85089.1"/>
    </source>
</evidence>
<feature type="compositionally biased region" description="Basic residues" evidence="3">
    <location>
        <begin position="224"/>
        <end position="243"/>
    </location>
</feature>
<dbReference type="SMART" id="SM00238">
    <property type="entry name" value="BIR"/>
    <property type="match status" value="2"/>
</dbReference>
<keyword evidence="5" id="KW-1185">Reference proteome</keyword>
<dbReference type="STRING" id="341454.A0A4S2N6X4"/>
<evidence type="ECO:0008006" key="6">
    <source>
        <dbReference type="Google" id="ProtNLM"/>
    </source>
</evidence>
<organism evidence="4 5">
    <name type="scientific">Ascodesmis nigricans</name>
    <dbReference type="NCBI Taxonomy" id="341454"/>
    <lineage>
        <taxon>Eukaryota</taxon>
        <taxon>Fungi</taxon>
        <taxon>Dikarya</taxon>
        <taxon>Ascomycota</taxon>
        <taxon>Pezizomycotina</taxon>
        <taxon>Pezizomycetes</taxon>
        <taxon>Pezizales</taxon>
        <taxon>Ascodesmidaceae</taxon>
        <taxon>Ascodesmis</taxon>
    </lineage>
</organism>
<evidence type="ECO:0000256" key="1">
    <source>
        <dbReference type="ARBA" id="ARBA00022723"/>
    </source>
</evidence>
<name>A0A4S2N6X4_9PEZI</name>
<dbReference type="SUPFAM" id="SSF57924">
    <property type="entry name" value="Inhibitor of apoptosis (IAP) repeat"/>
    <property type="match status" value="2"/>
</dbReference>
<dbReference type="PANTHER" id="PTHR46771">
    <property type="entry name" value="DETERIN"/>
    <property type="match status" value="1"/>
</dbReference>
<dbReference type="GO" id="GO:0046872">
    <property type="term" value="F:metal ion binding"/>
    <property type="evidence" value="ECO:0007669"/>
    <property type="project" value="UniProtKB-KW"/>
</dbReference>
<feature type="compositionally biased region" description="Low complexity" evidence="3">
    <location>
        <begin position="639"/>
        <end position="652"/>
    </location>
</feature>
<dbReference type="InterPro" id="IPR001370">
    <property type="entry name" value="BIR_rpt"/>
</dbReference>
<dbReference type="InterPro" id="IPR051190">
    <property type="entry name" value="Baculoviral_IAP"/>
</dbReference>
<keyword evidence="2" id="KW-0862">Zinc</keyword>
<evidence type="ECO:0000313" key="5">
    <source>
        <dbReference type="Proteomes" id="UP000298138"/>
    </source>
</evidence>
<dbReference type="CDD" id="cd00022">
    <property type="entry name" value="BIR"/>
    <property type="match status" value="2"/>
</dbReference>
<dbReference type="AlphaFoldDB" id="A0A4S2N6X4"/>
<reference evidence="4 5" key="1">
    <citation type="submission" date="2019-04" db="EMBL/GenBank/DDBJ databases">
        <title>Comparative genomics and transcriptomics to analyze fruiting body development in filamentous ascomycetes.</title>
        <authorList>
            <consortium name="DOE Joint Genome Institute"/>
            <person name="Lutkenhaus R."/>
            <person name="Traeger S."/>
            <person name="Breuer J."/>
            <person name="Kuo A."/>
            <person name="Lipzen A."/>
            <person name="Pangilinan J."/>
            <person name="Dilworth D."/>
            <person name="Sandor L."/>
            <person name="Poggeler S."/>
            <person name="Barry K."/>
            <person name="Grigoriev I.V."/>
            <person name="Nowrousian M."/>
        </authorList>
    </citation>
    <scope>NUCLEOTIDE SEQUENCE [LARGE SCALE GENOMIC DNA]</scope>
    <source>
        <strain evidence="4 5">CBS 389.68</strain>
    </source>
</reference>
<protein>
    <recommendedName>
        <fullName evidence="6">BIR-domain-containing protein</fullName>
    </recommendedName>
</protein>
<sequence length="769" mass="85397">MRLQMITLDARLASFKPKTRRRSSVTTNASKRPAPFKWPHPDLAPERLAYAGFWFSPMEESDDKVCCFLCEKCLDGWEVEDDPIAEHLRHSSDCGWAVTVAIQHGIGDVGLDPIDPSVVDARLQTFGEGLWPHEGQGAGNLNIDRMVDAGFHYFPTKDANDNAFCPYCEVELANWEPEDDPFEEHRRRAEQCPFIVSRTKKPRRRPSRASIQSIVSDLDDEPKRGRKAAKGKTATKGRGKKAARSPSMEPPAESDSQLPKRGRKRASNASQNSHAEPVIIYDGTKNSEDEAEIEVAPNPRPVKRRTRASTAQKFDILDNEGDSFPQATKTGRNGRKGATAKSVAKATTKKSRENLDEYDDGPLDTHLGDASFEDPPVTATSKPFVRATRRNTRSRASIMVEQEAKNAPEDILIHTARRPRSKPPGQVPDSIQRSPVKPFFKDHDQDYSIPIKIPSHYPQEETPELDAPALPSETEEDGHDSEGDVIMEPPKPVRGRRKKATKVAETKASSRAKKPAAGGRGRKKELEPVPVDEVPDSDVPEDKAMPDVSVEPSPLPTKKPGNRSSRSTRQKTPSPAPVPVEEPEEPEHEEHEVKAEEHDFPPAPAVDATETELDHTEIHLNSDDTIPDPNLPTDDNIPESESPTTPSSPSPTHINQHPTPEIPPSSPPHHPTTIPVTSTPTTKYRPKIMTTHPWTPADLQDVFPEPKDTDAMSPVELTEEEKAMTVEEWIKWNAAAAERRHCELAEKRVKLLEEHGRRAVAALEGIQIC</sequence>
<keyword evidence="1" id="KW-0479">Metal-binding</keyword>
<evidence type="ECO:0000256" key="2">
    <source>
        <dbReference type="ARBA" id="ARBA00022833"/>
    </source>
</evidence>
<feature type="compositionally biased region" description="Pro residues" evidence="3">
    <location>
        <begin position="660"/>
        <end position="670"/>
    </location>
</feature>
<dbReference type="Pfam" id="PF00653">
    <property type="entry name" value="BIR"/>
    <property type="match status" value="2"/>
</dbReference>
<dbReference type="PROSITE" id="PS50143">
    <property type="entry name" value="BIR_REPEAT_2"/>
    <property type="match status" value="2"/>
</dbReference>
<feature type="compositionally biased region" description="Acidic residues" evidence="3">
    <location>
        <begin position="473"/>
        <end position="485"/>
    </location>
</feature>
<dbReference type="Proteomes" id="UP000298138">
    <property type="component" value="Unassembled WGS sequence"/>
</dbReference>
<dbReference type="PANTHER" id="PTHR46771:SF5">
    <property type="entry name" value="DETERIN"/>
    <property type="match status" value="1"/>
</dbReference>
<feature type="compositionally biased region" description="Basic and acidic residues" evidence="3">
    <location>
        <begin position="612"/>
        <end position="622"/>
    </location>
</feature>
<feature type="compositionally biased region" description="Basic residues" evidence="3">
    <location>
        <begin position="198"/>
        <end position="207"/>
    </location>
</feature>
<feature type="compositionally biased region" description="Basic and acidic residues" evidence="3">
    <location>
        <begin position="588"/>
        <end position="600"/>
    </location>
</feature>
<feature type="compositionally biased region" description="Polar residues" evidence="3">
    <location>
        <begin position="562"/>
        <end position="573"/>
    </location>
</feature>
<dbReference type="Gene3D" id="1.10.1170.10">
    <property type="entry name" value="Inhibitor Of Apoptosis Protein (2mihbC-IAP-1), Chain A"/>
    <property type="match status" value="2"/>
</dbReference>
<accession>A0A4S2N6X4</accession>
<dbReference type="EMBL" id="ML220112">
    <property type="protein sequence ID" value="TGZ85089.1"/>
    <property type="molecule type" value="Genomic_DNA"/>
</dbReference>
<feature type="compositionally biased region" description="Basic and acidic residues" evidence="3">
    <location>
        <begin position="402"/>
        <end position="412"/>
    </location>
</feature>
<dbReference type="OrthoDB" id="2196114at2759"/>
<proteinExistence type="predicted"/>
<gene>
    <name evidence="4" type="ORF">EX30DRAFT_392474</name>
</gene>
<dbReference type="InParanoid" id="A0A4S2N6X4"/>
<feature type="compositionally biased region" description="Low complexity" evidence="3">
    <location>
        <begin position="671"/>
        <end position="682"/>
    </location>
</feature>
<feature type="region of interest" description="Disordered" evidence="3">
    <location>
        <begin position="197"/>
        <end position="702"/>
    </location>
</feature>